<evidence type="ECO:0000313" key="1">
    <source>
        <dbReference type="EMBL" id="QZE13080.1"/>
    </source>
</evidence>
<reference evidence="1" key="1">
    <citation type="submission" date="2021-08" db="EMBL/GenBank/DDBJ databases">
        <title>Novel anaerobic bacterium isolated from sea squirt in East Sea, Republic of Korea.</title>
        <authorList>
            <person name="Nguyen T.H."/>
            <person name="Li Z."/>
            <person name="Lee Y.-J."/>
            <person name="Ko J."/>
            <person name="Kim S.-G."/>
        </authorList>
    </citation>
    <scope>NUCLEOTIDE SEQUENCE</scope>
    <source>
        <strain evidence="1">KCTC 25031</strain>
    </source>
</reference>
<proteinExistence type="predicted"/>
<keyword evidence="2" id="KW-1185">Reference proteome</keyword>
<evidence type="ECO:0000313" key="2">
    <source>
        <dbReference type="Proteomes" id="UP000826212"/>
    </source>
</evidence>
<dbReference type="EMBL" id="CP081303">
    <property type="protein sequence ID" value="QZE13080.1"/>
    <property type="molecule type" value="Genomic_DNA"/>
</dbReference>
<protein>
    <submittedName>
        <fullName evidence="1">Family 20 glycosylhydrolase</fullName>
    </submittedName>
</protein>
<sequence length="737" mass="84662">MKHLLRCVLLILLFSGCQTESTNKKLYSIIPSPFSVTNGEGYFTLGDNITYKSNSAFILLQEKELSRFIHGYCNVKISKAPSFKDADIKITYDRKLGFAKDAYSLKISDDGINIKAGDTGGIIYAITTLRQLVKVDKKGNYCFPCVYIRDKPTYSNRMFRLDVSKRYMPTLELKKIMDYMAFSKMNKLILVLGKGENLRLNLPSFPNLNSHPKESYSHNDISNLIHYAKRRNITIIPEVDLFFDNEMVKSHYPQYCDYSSYDDAIDKTDYHVKCYLNITDQMVHKFVTKVYDEVTTLFSAKNICIGNVRELEINSEVGESSLIDPKRDELIDKYNENLSLLLKKIDADFYAKGIELIFMNDGWKYSDRKNALSIVTQSTAASYLNLKKGMRVVEAPITLYNLDKPQNLSEMKNGIHESELVTLNDVYEFNPHVEGNFIDKNDVVGSCALMDASKSSSFDEMTTKIFPRLLAISDRGWMGTNHTNWNRFREDIFEYEKLLSYYHVEYGQLSRVVYSYNDFNEAGQLVLHMFNEDGSPIHFTLDGRTPTTMSPMYEEPIVIDNDYDLKACSFDKNDNPGVMLDKHFLKHLGIHRYITVKYPFSKLDGSGGGMNISDGYTRLFQRMDLSDVDVSMDLGGLHPLSKLSSNWLVDLSKGAFMPSSVTYMISTDGKSFKTIFKEVYEQEIHNRTRHVVNVSCFPKGTKARYIRLIAKNLRIVPMWHEKRGDYASIYVDELIVE</sequence>
<organism evidence="1 2">
    <name type="scientific">Halosquirtibacter laminarini</name>
    <dbReference type="NCBI Taxonomy" id="3374600"/>
    <lineage>
        <taxon>Bacteria</taxon>
        <taxon>Pseudomonadati</taxon>
        <taxon>Bacteroidota</taxon>
        <taxon>Bacteroidia</taxon>
        <taxon>Marinilabiliales</taxon>
        <taxon>Prolixibacteraceae</taxon>
        <taxon>Halosquirtibacter</taxon>
    </lineage>
</organism>
<dbReference type="Proteomes" id="UP000826212">
    <property type="component" value="Chromosome"/>
</dbReference>
<name>A0AC61NFU5_9BACT</name>
<gene>
    <name evidence="1" type="ORF">K4L44_10815</name>
</gene>
<accession>A0AC61NFU5</accession>